<proteinExistence type="predicted"/>
<keyword evidence="2" id="KW-1185">Reference proteome</keyword>
<comment type="caution">
    <text evidence="1">The sequence shown here is derived from an EMBL/GenBank/DDBJ whole genome shotgun (WGS) entry which is preliminary data.</text>
</comment>
<name>A0A162BRB3_9CRUS</name>
<dbReference type="EMBL" id="LRGB01024802">
    <property type="protein sequence ID" value="KZR96490.1"/>
    <property type="molecule type" value="Genomic_DNA"/>
</dbReference>
<organism evidence="1 2">
    <name type="scientific">Daphnia magna</name>
    <dbReference type="NCBI Taxonomy" id="35525"/>
    <lineage>
        <taxon>Eukaryota</taxon>
        <taxon>Metazoa</taxon>
        <taxon>Ecdysozoa</taxon>
        <taxon>Arthropoda</taxon>
        <taxon>Crustacea</taxon>
        <taxon>Branchiopoda</taxon>
        <taxon>Diplostraca</taxon>
        <taxon>Cladocera</taxon>
        <taxon>Anomopoda</taxon>
        <taxon>Daphniidae</taxon>
        <taxon>Daphnia</taxon>
    </lineage>
</organism>
<sequence>PLIDFGYPIRPTTHASSHLPEDAVKFDCGVEALSAFIFENFYRFFRNILSSGNLPLEQIRNRLVERSKYLLPTSVDGMIINSSKQLHIELKKLEANKSGKKIVVTFTEWKGTRKMVFPDFVLTNKYPNNICLLKNGNIVVCKYLIESPPKSKVFLIIGSLFKVRESACVQP</sequence>
<evidence type="ECO:0000313" key="1">
    <source>
        <dbReference type="EMBL" id="KZR96490.1"/>
    </source>
</evidence>
<dbReference type="Proteomes" id="UP000076858">
    <property type="component" value="Unassembled WGS sequence"/>
</dbReference>
<gene>
    <name evidence="1" type="ORF">APZ42_009140</name>
</gene>
<feature type="non-terminal residue" evidence="1">
    <location>
        <position position="171"/>
    </location>
</feature>
<dbReference type="OrthoDB" id="6330754at2759"/>
<dbReference type="AlphaFoldDB" id="A0A162BRB3"/>
<evidence type="ECO:0000313" key="2">
    <source>
        <dbReference type="Proteomes" id="UP000076858"/>
    </source>
</evidence>
<protein>
    <submittedName>
        <fullName evidence="1">Uncharacterized protein</fullName>
    </submittedName>
</protein>
<reference evidence="1 2" key="1">
    <citation type="submission" date="2016-03" db="EMBL/GenBank/DDBJ databases">
        <title>EvidentialGene: Evidence-directed Construction of Genes on Genomes.</title>
        <authorList>
            <person name="Gilbert D.G."/>
            <person name="Choi J.-H."/>
            <person name="Mockaitis K."/>
            <person name="Colbourne J."/>
            <person name="Pfrender M."/>
        </authorList>
    </citation>
    <scope>NUCLEOTIDE SEQUENCE [LARGE SCALE GENOMIC DNA]</scope>
    <source>
        <strain evidence="1 2">Xinb3</strain>
        <tissue evidence="1">Complete organism</tissue>
    </source>
</reference>
<feature type="non-terminal residue" evidence="1">
    <location>
        <position position="1"/>
    </location>
</feature>
<accession>A0A162BRB3</accession>